<evidence type="ECO:0000313" key="1">
    <source>
        <dbReference type="EMBL" id="AAL56848.1"/>
    </source>
</evidence>
<sequence>MWCGIEGAWEECVWILAQQLHVPTCSSHCGFAHEGFYGCAGRCAMDGAGRDKGKTTGGTVCGRCSVYADAWRKHKMPAVAFTAGGSRCVFPVHCSSF</sequence>
<dbReference type="VEuPathDB" id="TriTrypDB:BCY84_07548"/>
<reference evidence="1" key="1">
    <citation type="journal article" date="2001" name="Exp. Parasitol.">
        <title>Trypanosoma cruzi: a gene family encoding chitin-binding-like proteins is posttranscriptionally regulated during metacyclogenesis.</title>
        <authorList>
            <person name="Dallagiovanna B."/>
            <person name="Plazanet-Menut C."/>
            <person name="Ogatta S.F."/>
            <person name="Avila A.R."/>
            <person name="Krieger M.A."/>
            <person name="Goldenberg S."/>
        </authorList>
    </citation>
    <scope>NUCLEOTIDE SEQUENCE</scope>
</reference>
<organism evidence="1">
    <name type="scientific">Trypanosoma cruzi</name>
    <dbReference type="NCBI Taxonomy" id="5693"/>
    <lineage>
        <taxon>Eukaryota</taxon>
        <taxon>Discoba</taxon>
        <taxon>Euglenozoa</taxon>
        <taxon>Kinetoplastea</taxon>
        <taxon>Metakinetoplastina</taxon>
        <taxon>Trypanosomatida</taxon>
        <taxon>Trypanosomatidae</taxon>
        <taxon>Trypanosoma</taxon>
        <taxon>Schizotrypanum</taxon>
    </lineage>
</organism>
<accession>Q8WSI7</accession>
<name>Q8WSI7_TRYCR</name>
<dbReference type="AlphaFoldDB" id="Q8WSI7"/>
<proteinExistence type="predicted"/>
<gene>
    <name evidence="1" type="primary">cblp2</name>
</gene>
<dbReference type="VEuPathDB" id="TriTrypDB:TcCLB.506813.74"/>
<protein>
    <submittedName>
        <fullName evidence="1">Chitin binding-like protein 2</fullName>
    </submittedName>
</protein>
<dbReference type="EMBL" id="AF310256">
    <property type="protein sequence ID" value="AAL56848.1"/>
    <property type="molecule type" value="Genomic_DNA"/>
</dbReference>